<evidence type="ECO:0000256" key="2">
    <source>
        <dbReference type="ARBA" id="ARBA00022603"/>
    </source>
</evidence>
<dbReference type="OrthoDB" id="411785at2759"/>
<dbReference type="STRING" id="188477.A0A3S1A5T2"/>
<dbReference type="SUPFAM" id="SSF53335">
    <property type="entry name" value="S-adenosyl-L-methionine-dependent methyltransferases"/>
    <property type="match status" value="1"/>
</dbReference>
<evidence type="ECO:0000256" key="1">
    <source>
        <dbReference type="ARBA" id="ARBA00008361"/>
    </source>
</evidence>
<keyword evidence="6" id="KW-1185">Reference proteome</keyword>
<proteinExistence type="inferred from homology"/>
<protein>
    <recommendedName>
        <fullName evidence="4">Methyltransferase domain-containing protein</fullName>
    </recommendedName>
</protein>
<dbReference type="InterPro" id="IPR025714">
    <property type="entry name" value="Methyltranfer_dom"/>
</dbReference>
<keyword evidence="3" id="KW-0808">Transferase</keyword>
<dbReference type="AlphaFoldDB" id="A0A3S1A5T2"/>
<evidence type="ECO:0000313" key="5">
    <source>
        <dbReference type="EMBL" id="RUS91398.1"/>
    </source>
</evidence>
<dbReference type="GO" id="GO:0032259">
    <property type="term" value="P:methylation"/>
    <property type="evidence" value="ECO:0007669"/>
    <property type="project" value="UniProtKB-KW"/>
</dbReference>
<dbReference type="GO" id="GO:0008757">
    <property type="term" value="F:S-adenosylmethionine-dependent methyltransferase activity"/>
    <property type="evidence" value="ECO:0007669"/>
    <property type="project" value="InterPro"/>
</dbReference>
<comment type="caution">
    <text evidence="5">The sequence shown here is derived from an EMBL/GenBank/DDBJ whole genome shotgun (WGS) entry which is preliminary data.</text>
</comment>
<keyword evidence="2" id="KW-0489">Methyltransferase</keyword>
<dbReference type="PANTHER" id="PTHR12176">
    <property type="entry name" value="SAM-DEPENDENT METHYLTRANSFERASE SUPERFAMILY PROTEIN"/>
    <property type="match status" value="1"/>
</dbReference>
<dbReference type="Pfam" id="PF13847">
    <property type="entry name" value="Methyltransf_31"/>
    <property type="match status" value="1"/>
</dbReference>
<dbReference type="CDD" id="cd02440">
    <property type="entry name" value="AdoMet_MTases"/>
    <property type="match status" value="1"/>
</dbReference>
<dbReference type="PANTHER" id="PTHR12176:SF83">
    <property type="entry name" value="CITRATE SYNTHASE-LYSINE N-METHYLTRANSFERASE CSKMT, MITOCHONDRIAL"/>
    <property type="match status" value="1"/>
</dbReference>
<dbReference type="EMBL" id="RQTK01000012">
    <property type="protein sequence ID" value="RUS91398.1"/>
    <property type="molecule type" value="Genomic_DNA"/>
</dbReference>
<dbReference type="InterPro" id="IPR029063">
    <property type="entry name" value="SAM-dependent_MTases_sf"/>
</dbReference>
<comment type="similarity">
    <text evidence="1">Belongs to the methyltransferase superfamily.</text>
</comment>
<accession>A0A3S1A5T2</accession>
<evidence type="ECO:0000313" key="6">
    <source>
        <dbReference type="Proteomes" id="UP000271974"/>
    </source>
</evidence>
<dbReference type="Gene3D" id="3.40.50.150">
    <property type="entry name" value="Vaccinia Virus protein VP39"/>
    <property type="match status" value="1"/>
</dbReference>
<sequence>MLKCIFNLQKNTVISGDFHDEKLSKFSYWKNRYKYRNKDVFEWFLEPGEIVEPILNNIAHIQAQHSVGKTNSFLRYIDIGCGLSDLSLHVLIHCPRPLSAAMVDFVSEALQYQNKRMQEYQQMVQLNSESTLHLICADVLCLPFRAGEFDVAIDKGTMDALLKDKGQGHFKSGLLMAEVTRLLSPGGRYLQISDEDPDSRLLFLESISNTKRAAWNCGKRVEETHEESMCGAAPDFHKLSSWNFKSIQLKFGSEYFLYWAERV</sequence>
<gene>
    <name evidence="5" type="ORF">EGW08_000828</name>
</gene>
<dbReference type="Proteomes" id="UP000271974">
    <property type="component" value="Unassembled WGS sequence"/>
</dbReference>
<feature type="domain" description="Methyltransferase" evidence="4">
    <location>
        <begin position="74"/>
        <end position="212"/>
    </location>
</feature>
<dbReference type="InterPro" id="IPR051419">
    <property type="entry name" value="Lys/N-term_MeTrsfase_sf"/>
</dbReference>
<organism evidence="5 6">
    <name type="scientific">Elysia chlorotica</name>
    <name type="common">Eastern emerald elysia</name>
    <name type="synonym">Sea slug</name>
    <dbReference type="NCBI Taxonomy" id="188477"/>
    <lineage>
        <taxon>Eukaryota</taxon>
        <taxon>Metazoa</taxon>
        <taxon>Spiralia</taxon>
        <taxon>Lophotrochozoa</taxon>
        <taxon>Mollusca</taxon>
        <taxon>Gastropoda</taxon>
        <taxon>Heterobranchia</taxon>
        <taxon>Euthyneura</taxon>
        <taxon>Panpulmonata</taxon>
        <taxon>Sacoglossa</taxon>
        <taxon>Placobranchoidea</taxon>
        <taxon>Plakobranchidae</taxon>
        <taxon>Elysia</taxon>
    </lineage>
</organism>
<evidence type="ECO:0000256" key="3">
    <source>
        <dbReference type="ARBA" id="ARBA00022679"/>
    </source>
</evidence>
<reference evidence="5 6" key="1">
    <citation type="submission" date="2019-01" db="EMBL/GenBank/DDBJ databases">
        <title>A draft genome assembly of the solar-powered sea slug Elysia chlorotica.</title>
        <authorList>
            <person name="Cai H."/>
            <person name="Li Q."/>
            <person name="Fang X."/>
            <person name="Li J."/>
            <person name="Curtis N.E."/>
            <person name="Altenburger A."/>
            <person name="Shibata T."/>
            <person name="Feng M."/>
            <person name="Maeda T."/>
            <person name="Schwartz J.A."/>
            <person name="Shigenobu S."/>
            <person name="Lundholm N."/>
            <person name="Nishiyama T."/>
            <person name="Yang H."/>
            <person name="Hasebe M."/>
            <person name="Li S."/>
            <person name="Pierce S.K."/>
            <person name="Wang J."/>
        </authorList>
    </citation>
    <scope>NUCLEOTIDE SEQUENCE [LARGE SCALE GENOMIC DNA]</scope>
    <source>
        <strain evidence="5">EC2010</strain>
        <tissue evidence="5">Whole organism of an adult</tissue>
    </source>
</reference>
<evidence type="ECO:0000259" key="4">
    <source>
        <dbReference type="Pfam" id="PF13847"/>
    </source>
</evidence>
<name>A0A3S1A5T2_ELYCH</name>